<sequence length="211" mass="23415">MGRVTAAEDKDQGGSTPPAGRRRRRDPERTRAVLVEALLDLVAEGEREPTRKAIAERAGVSERTVFVHFADREALYVTAAEQQAERWRALAVEVPPEWPVRRKVRALLDQRGAMYEVMSPIRKVGLQLESESPGLRRVMAEGDTWFRDDLARTFAPELALVSGARRPGGLLDSLEAASGWAAWDHLRARRGLDPTAAVTALSRTLRALLES</sequence>
<dbReference type="InterPro" id="IPR001647">
    <property type="entry name" value="HTH_TetR"/>
</dbReference>
<keyword evidence="8" id="KW-1185">Reference proteome</keyword>
<accession>A0A6G4XGN9</accession>
<proteinExistence type="predicted"/>
<dbReference type="Gene3D" id="1.10.357.10">
    <property type="entry name" value="Tetracycline Repressor, domain 2"/>
    <property type="match status" value="1"/>
</dbReference>
<name>A0A6G4XGN9_9ACTN</name>
<evidence type="ECO:0000256" key="5">
    <source>
        <dbReference type="SAM" id="MobiDB-lite"/>
    </source>
</evidence>
<dbReference type="PANTHER" id="PTHR30055">
    <property type="entry name" value="HTH-TYPE TRANSCRIPTIONAL REGULATOR RUTR"/>
    <property type="match status" value="1"/>
</dbReference>
<evidence type="ECO:0000259" key="6">
    <source>
        <dbReference type="PROSITE" id="PS50977"/>
    </source>
</evidence>
<keyword evidence="2 4" id="KW-0238">DNA-binding</keyword>
<evidence type="ECO:0000313" key="8">
    <source>
        <dbReference type="Proteomes" id="UP000481109"/>
    </source>
</evidence>
<dbReference type="InterPro" id="IPR009057">
    <property type="entry name" value="Homeodomain-like_sf"/>
</dbReference>
<keyword evidence="3" id="KW-0804">Transcription</keyword>
<dbReference type="Pfam" id="PF00440">
    <property type="entry name" value="TetR_N"/>
    <property type="match status" value="1"/>
</dbReference>
<comment type="caution">
    <text evidence="7">The sequence shown here is derived from an EMBL/GenBank/DDBJ whole genome shotgun (WGS) entry which is preliminary data.</text>
</comment>
<dbReference type="GO" id="GO:0000976">
    <property type="term" value="F:transcription cis-regulatory region binding"/>
    <property type="evidence" value="ECO:0007669"/>
    <property type="project" value="TreeGrafter"/>
</dbReference>
<dbReference type="SUPFAM" id="SSF46689">
    <property type="entry name" value="Homeodomain-like"/>
    <property type="match status" value="1"/>
</dbReference>
<evidence type="ECO:0000256" key="2">
    <source>
        <dbReference type="ARBA" id="ARBA00023125"/>
    </source>
</evidence>
<reference evidence="7 8" key="1">
    <citation type="submission" date="2020-02" db="EMBL/GenBank/DDBJ databases">
        <title>Whole-genome analyses of novel actinobacteria.</title>
        <authorList>
            <person name="Sahin N."/>
            <person name="Tokatli A."/>
        </authorList>
    </citation>
    <scope>NUCLEOTIDE SEQUENCE [LARGE SCALE GENOMIC DNA]</scope>
    <source>
        <strain evidence="7 8">YC504</strain>
    </source>
</reference>
<keyword evidence="1" id="KW-0805">Transcription regulation</keyword>
<feature type="DNA-binding region" description="H-T-H motif" evidence="4">
    <location>
        <begin position="50"/>
        <end position="69"/>
    </location>
</feature>
<dbReference type="AlphaFoldDB" id="A0A6G4XGN9"/>
<dbReference type="Proteomes" id="UP000481109">
    <property type="component" value="Unassembled WGS sequence"/>
</dbReference>
<dbReference type="GO" id="GO:0003700">
    <property type="term" value="F:DNA-binding transcription factor activity"/>
    <property type="evidence" value="ECO:0007669"/>
    <property type="project" value="TreeGrafter"/>
</dbReference>
<organism evidence="7 8">
    <name type="scientific">Streptomyces mesophilus</name>
    <dbReference type="NCBI Taxonomy" id="1775132"/>
    <lineage>
        <taxon>Bacteria</taxon>
        <taxon>Bacillati</taxon>
        <taxon>Actinomycetota</taxon>
        <taxon>Actinomycetes</taxon>
        <taxon>Kitasatosporales</taxon>
        <taxon>Streptomycetaceae</taxon>
        <taxon>Streptomyces</taxon>
    </lineage>
</organism>
<feature type="domain" description="HTH tetR-type" evidence="6">
    <location>
        <begin position="28"/>
        <end position="87"/>
    </location>
</feature>
<dbReference type="EMBL" id="JAAKZW010000039">
    <property type="protein sequence ID" value="NGO76568.1"/>
    <property type="molecule type" value="Genomic_DNA"/>
</dbReference>
<dbReference type="PANTHER" id="PTHR30055:SF234">
    <property type="entry name" value="HTH-TYPE TRANSCRIPTIONAL REGULATOR BETI"/>
    <property type="match status" value="1"/>
</dbReference>
<dbReference type="InterPro" id="IPR050109">
    <property type="entry name" value="HTH-type_TetR-like_transc_reg"/>
</dbReference>
<evidence type="ECO:0000313" key="7">
    <source>
        <dbReference type="EMBL" id="NGO76568.1"/>
    </source>
</evidence>
<dbReference type="PROSITE" id="PS50977">
    <property type="entry name" value="HTH_TETR_2"/>
    <property type="match status" value="1"/>
</dbReference>
<feature type="region of interest" description="Disordered" evidence="5">
    <location>
        <begin position="1"/>
        <end position="28"/>
    </location>
</feature>
<evidence type="ECO:0000256" key="1">
    <source>
        <dbReference type="ARBA" id="ARBA00023015"/>
    </source>
</evidence>
<feature type="compositionally biased region" description="Basic and acidic residues" evidence="5">
    <location>
        <begin position="1"/>
        <end position="12"/>
    </location>
</feature>
<protein>
    <submittedName>
        <fullName evidence="7">TetR/AcrR family transcriptional regulator</fullName>
    </submittedName>
</protein>
<gene>
    <name evidence="7" type="ORF">G6045_12970</name>
</gene>
<evidence type="ECO:0000256" key="4">
    <source>
        <dbReference type="PROSITE-ProRule" id="PRU00335"/>
    </source>
</evidence>
<evidence type="ECO:0000256" key="3">
    <source>
        <dbReference type="ARBA" id="ARBA00023163"/>
    </source>
</evidence>